<comment type="caution">
    <text evidence="1">The sequence shown here is derived from an EMBL/GenBank/DDBJ whole genome shotgun (WGS) entry which is preliminary data.</text>
</comment>
<organism evidence="1">
    <name type="scientific">mine drainage metagenome</name>
    <dbReference type="NCBI Taxonomy" id="410659"/>
    <lineage>
        <taxon>unclassified sequences</taxon>
        <taxon>metagenomes</taxon>
        <taxon>ecological metagenomes</taxon>
    </lineage>
</organism>
<protein>
    <submittedName>
        <fullName evidence="1">Putative phosphotransacetylase subunit</fullName>
    </submittedName>
</protein>
<gene>
    <name evidence="1" type="ORF">CARN6_0777</name>
</gene>
<reference evidence="1" key="1">
    <citation type="submission" date="2009-10" db="EMBL/GenBank/DDBJ databases">
        <title>Diversity of trophic interactions inside an arsenic-rich microbial ecosystem.</title>
        <authorList>
            <person name="Bertin P.N."/>
            <person name="Heinrich-Salmeron A."/>
            <person name="Pelletier E."/>
            <person name="Goulhen-Chollet F."/>
            <person name="Arsene-Ploetze F."/>
            <person name="Gallien S."/>
            <person name="Calteau A."/>
            <person name="Vallenet D."/>
            <person name="Casiot C."/>
            <person name="Chane-Woon-Ming B."/>
            <person name="Giloteaux L."/>
            <person name="Barakat M."/>
            <person name="Bonnefoy V."/>
            <person name="Bruneel O."/>
            <person name="Chandler M."/>
            <person name="Cleiss J."/>
            <person name="Duran R."/>
            <person name="Elbaz-Poulichet F."/>
            <person name="Fonknechten N."/>
            <person name="Lauga B."/>
            <person name="Mornico D."/>
            <person name="Ortet P."/>
            <person name="Schaeffer C."/>
            <person name="Siguier P."/>
            <person name="Alexander Thil Smith A."/>
            <person name="Van Dorsselaer A."/>
            <person name="Weissenbach J."/>
            <person name="Medigue C."/>
            <person name="Le Paslier D."/>
        </authorList>
    </citation>
    <scope>NUCLEOTIDE SEQUENCE</scope>
</reference>
<accession>E6QJM6</accession>
<name>E6QJM6_9ZZZZ</name>
<proteinExistence type="predicted"/>
<sequence length="24" mass="2965">MRHMLIECCRDIYLLIQEDIPFPD</sequence>
<dbReference type="EMBL" id="CABQ01000089">
    <property type="protein sequence ID" value="CBI07443.1"/>
    <property type="molecule type" value="Genomic_DNA"/>
</dbReference>
<dbReference type="AlphaFoldDB" id="E6QJM6"/>
<evidence type="ECO:0000313" key="1">
    <source>
        <dbReference type="EMBL" id="CBI07443.1"/>
    </source>
</evidence>